<dbReference type="InterPro" id="IPR009468">
    <property type="entry name" value="DUF1090"/>
</dbReference>
<evidence type="ECO:0000313" key="2">
    <source>
        <dbReference type="EMBL" id="GEM79542.1"/>
    </source>
</evidence>
<comment type="caution">
    <text evidence="2">The sequence shown here is derived from an EMBL/GenBank/DDBJ whole genome shotgun (WGS) entry which is preliminary data.</text>
</comment>
<dbReference type="EMBL" id="BJXK01000006">
    <property type="protein sequence ID" value="GEM79542.1"/>
    <property type="molecule type" value="Genomic_DNA"/>
</dbReference>
<protein>
    <submittedName>
        <fullName evidence="2">Uncharacterized protein</fullName>
    </submittedName>
</protein>
<feature type="coiled-coil region" evidence="1">
    <location>
        <begin position="33"/>
        <end position="86"/>
    </location>
</feature>
<sequence length="91" mass="10706">METAKLNGHSEKLAGLNSALNQVSDYCTNEDLKNELLEKLEESKIEIDEYQSELNEAMTYQEEDKVHKYQRKIEEEQLEIDMIERELSLLL</sequence>
<dbReference type="Pfam" id="PF06476">
    <property type="entry name" value="DUF1090"/>
    <property type="match status" value="1"/>
</dbReference>
<reference evidence="2 3" key="1">
    <citation type="submission" date="2019-07" db="EMBL/GenBank/DDBJ databases">
        <title>Whole genome shotgun sequence of Vibrio superstes NBRC 103154.</title>
        <authorList>
            <person name="Hosoyama A."/>
            <person name="Uohara A."/>
            <person name="Ohji S."/>
            <person name="Ichikawa N."/>
        </authorList>
    </citation>
    <scope>NUCLEOTIDE SEQUENCE [LARGE SCALE GENOMIC DNA]</scope>
    <source>
        <strain evidence="2 3">NBRC 103154</strain>
    </source>
</reference>
<proteinExistence type="predicted"/>
<evidence type="ECO:0000313" key="3">
    <source>
        <dbReference type="Proteomes" id="UP000321113"/>
    </source>
</evidence>
<keyword evidence="1" id="KW-0175">Coiled coil</keyword>
<dbReference type="AlphaFoldDB" id="A0A511QSK9"/>
<gene>
    <name evidence="2" type="ORF">VSU01S_17870</name>
</gene>
<organism evidence="2 3">
    <name type="scientific">Vibrio superstes NBRC 103154</name>
    <dbReference type="NCBI Taxonomy" id="1219062"/>
    <lineage>
        <taxon>Bacteria</taxon>
        <taxon>Pseudomonadati</taxon>
        <taxon>Pseudomonadota</taxon>
        <taxon>Gammaproteobacteria</taxon>
        <taxon>Vibrionales</taxon>
        <taxon>Vibrionaceae</taxon>
        <taxon>Vibrio</taxon>
    </lineage>
</organism>
<name>A0A511QSK9_9VIBR</name>
<dbReference type="Proteomes" id="UP000321113">
    <property type="component" value="Unassembled WGS sequence"/>
</dbReference>
<keyword evidence="3" id="KW-1185">Reference proteome</keyword>
<evidence type="ECO:0000256" key="1">
    <source>
        <dbReference type="SAM" id="Coils"/>
    </source>
</evidence>
<accession>A0A511QSK9</accession>